<feature type="region of interest" description="Disordered" evidence="4">
    <location>
        <begin position="296"/>
        <end position="340"/>
    </location>
</feature>
<dbReference type="SMART" id="SM01130">
    <property type="entry name" value="DHDPS"/>
    <property type="match status" value="1"/>
</dbReference>
<evidence type="ECO:0000256" key="4">
    <source>
        <dbReference type="SAM" id="MobiDB-lite"/>
    </source>
</evidence>
<evidence type="ECO:0000313" key="5">
    <source>
        <dbReference type="EMBL" id="MFD1933787.1"/>
    </source>
</evidence>
<keyword evidence="6" id="KW-1185">Reference proteome</keyword>
<dbReference type="Proteomes" id="UP001597368">
    <property type="component" value="Unassembled WGS sequence"/>
</dbReference>
<gene>
    <name evidence="5" type="ORF">ACFSKW_20195</name>
</gene>
<dbReference type="RefSeq" id="WP_379573825.1">
    <property type="nucleotide sequence ID" value="NZ_JBHUFV010000033.1"/>
</dbReference>
<proteinExistence type="inferred from homology"/>
<dbReference type="PRINTS" id="PR00146">
    <property type="entry name" value="DHPICSNTHASE"/>
</dbReference>
<sequence length="340" mass="36231">MRGVWPAALTMFAADGSLDERATAEHLDWLVEQGAHGLVVGGTSGEFVAMSGAERRRLLEVALDAVGERVPVLAGTGAYSTAETVELTLHAERARASAALVVLPYYQRPTPREIVGHYRAVAKACRLPVWVYNIPANAAVPPLPVAELARLHEEGVVHGVKSTLPTVHEVHELRAATGDGFSVFYGGFAAPLEAMAGGAHGWISGLLNVATAAGAGLWEAMRHGDLPGARDRWARLLPLRRLVTDPVVRGASDLAIYRGLLRLWGRPAGYCRAPLRDLDREELARLERAWQSVEEQTAVPLGEESSGPPAGRIGSWAEGGDRRQAGVEGPAASLASEHAN</sequence>
<name>A0ABW4SWW4_9ACTN</name>
<evidence type="ECO:0000256" key="1">
    <source>
        <dbReference type="ARBA" id="ARBA00007592"/>
    </source>
</evidence>
<dbReference type="PIRSF" id="PIRSF001365">
    <property type="entry name" value="DHDPS"/>
    <property type="match status" value="1"/>
</dbReference>
<reference evidence="6" key="1">
    <citation type="journal article" date="2019" name="Int. J. Syst. Evol. Microbiol.">
        <title>The Global Catalogue of Microorganisms (GCM) 10K type strain sequencing project: providing services to taxonomists for standard genome sequencing and annotation.</title>
        <authorList>
            <consortium name="The Broad Institute Genomics Platform"/>
            <consortium name="The Broad Institute Genome Sequencing Center for Infectious Disease"/>
            <person name="Wu L."/>
            <person name="Ma J."/>
        </authorList>
    </citation>
    <scope>NUCLEOTIDE SEQUENCE [LARGE SCALE GENOMIC DNA]</scope>
    <source>
        <strain evidence="6">ICMP 6774ER</strain>
    </source>
</reference>
<evidence type="ECO:0000313" key="6">
    <source>
        <dbReference type="Proteomes" id="UP001597368"/>
    </source>
</evidence>
<protein>
    <submittedName>
        <fullName evidence="5">Dihydrodipicolinate synthase family protein</fullName>
    </submittedName>
</protein>
<dbReference type="InterPro" id="IPR013785">
    <property type="entry name" value="Aldolase_TIM"/>
</dbReference>
<evidence type="ECO:0000256" key="3">
    <source>
        <dbReference type="PIRNR" id="PIRNR001365"/>
    </source>
</evidence>
<dbReference type="InterPro" id="IPR002220">
    <property type="entry name" value="DapA-like"/>
</dbReference>
<dbReference type="Gene3D" id="3.20.20.70">
    <property type="entry name" value="Aldolase class I"/>
    <property type="match status" value="1"/>
</dbReference>
<dbReference type="EMBL" id="JBHUFV010000033">
    <property type="protein sequence ID" value="MFD1933787.1"/>
    <property type="molecule type" value="Genomic_DNA"/>
</dbReference>
<keyword evidence="2 3" id="KW-0456">Lyase</keyword>
<dbReference type="PANTHER" id="PTHR12128:SF66">
    <property type="entry name" value="4-HYDROXY-2-OXOGLUTARATE ALDOLASE, MITOCHONDRIAL"/>
    <property type="match status" value="1"/>
</dbReference>
<comment type="similarity">
    <text evidence="1 3">Belongs to the DapA family.</text>
</comment>
<evidence type="ECO:0000256" key="2">
    <source>
        <dbReference type="ARBA" id="ARBA00023239"/>
    </source>
</evidence>
<dbReference type="CDD" id="cd00408">
    <property type="entry name" value="DHDPS-like"/>
    <property type="match status" value="1"/>
</dbReference>
<dbReference type="SUPFAM" id="SSF51569">
    <property type="entry name" value="Aldolase"/>
    <property type="match status" value="1"/>
</dbReference>
<dbReference type="Pfam" id="PF00701">
    <property type="entry name" value="DHDPS"/>
    <property type="match status" value="1"/>
</dbReference>
<accession>A0ABW4SWW4</accession>
<comment type="caution">
    <text evidence="5">The sequence shown here is derived from an EMBL/GenBank/DDBJ whole genome shotgun (WGS) entry which is preliminary data.</text>
</comment>
<organism evidence="5 6">
    <name type="scientific">Nonomuraea mangrovi</name>
    <dbReference type="NCBI Taxonomy" id="2316207"/>
    <lineage>
        <taxon>Bacteria</taxon>
        <taxon>Bacillati</taxon>
        <taxon>Actinomycetota</taxon>
        <taxon>Actinomycetes</taxon>
        <taxon>Streptosporangiales</taxon>
        <taxon>Streptosporangiaceae</taxon>
        <taxon>Nonomuraea</taxon>
    </lineage>
</organism>
<dbReference type="PANTHER" id="PTHR12128">
    <property type="entry name" value="DIHYDRODIPICOLINATE SYNTHASE"/>
    <property type="match status" value="1"/>
</dbReference>